<dbReference type="AlphaFoldDB" id="J0WKQ9"/>
<name>J0WKQ9_AURST</name>
<evidence type="ECO:0000313" key="2">
    <source>
        <dbReference type="Proteomes" id="UP000006514"/>
    </source>
</evidence>
<protein>
    <submittedName>
        <fullName evidence="1">Uncharacterized protein</fullName>
    </submittedName>
</protein>
<dbReference type="InParanoid" id="J0WKQ9"/>
<dbReference type="KEGG" id="adl:AURDEDRAFT_178586"/>
<dbReference type="Proteomes" id="UP000006514">
    <property type="component" value="Unassembled WGS sequence"/>
</dbReference>
<evidence type="ECO:0000313" key="1">
    <source>
        <dbReference type="EMBL" id="EJD32350.1"/>
    </source>
</evidence>
<proteinExistence type="predicted"/>
<organism evidence="1 2">
    <name type="scientific">Auricularia subglabra (strain TFB-10046 / SS5)</name>
    <name type="common">White-rot fungus</name>
    <name type="synonym">Auricularia delicata (strain TFB10046)</name>
    <dbReference type="NCBI Taxonomy" id="717982"/>
    <lineage>
        <taxon>Eukaryota</taxon>
        <taxon>Fungi</taxon>
        <taxon>Dikarya</taxon>
        <taxon>Basidiomycota</taxon>
        <taxon>Agaricomycotina</taxon>
        <taxon>Agaricomycetes</taxon>
        <taxon>Auriculariales</taxon>
        <taxon>Auriculariaceae</taxon>
        <taxon>Auricularia</taxon>
    </lineage>
</organism>
<keyword evidence="2" id="KW-1185">Reference proteome</keyword>
<accession>J0WKQ9</accession>
<dbReference type="EMBL" id="JH689057">
    <property type="protein sequence ID" value="EJD32350.1"/>
    <property type="molecule type" value="Genomic_DNA"/>
</dbReference>
<reference evidence="2" key="1">
    <citation type="journal article" date="2012" name="Science">
        <title>The Paleozoic origin of enzymatic lignin decomposition reconstructed from 31 fungal genomes.</title>
        <authorList>
            <person name="Floudas D."/>
            <person name="Binder M."/>
            <person name="Riley R."/>
            <person name="Barry K."/>
            <person name="Blanchette R.A."/>
            <person name="Henrissat B."/>
            <person name="Martinez A.T."/>
            <person name="Otillar R."/>
            <person name="Spatafora J.W."/>
            <person name="Yadav J.S."/>
            <person name="Aerts A."/>
            <person name="Benoit I."/>
            <person name="Boyd A."/>
            <person name="Carlson A."/>
            <person name="Copeland A."/>
            <person name="Coutinho P.M."/>
            <person name="de Vries R.P."/>
            <person name="Ferreira P."/>
            <person name="Findley K."/>
            <person name="Foster B."/>
            <person name="Gaskell J."/>
            <person name="Glotzer D."/>
            <person name="Gorecki P."/>
            <person name="Heitman J."/>
            <person name="Hesse C."/>
            <person name="Hori C."/>
            <person name="Igarashi K."/>
            <person name="Jurgens J.A."/>
            <person name="Kallen N."/>
            <person name="Kersten P."/>
            <person name="Kohler A."/>
            <person name="Kuees U."/>
            <person name="Kumar T.K.A."/>
            <person name="Kuo A."/>
            <person name="LaButti K."/>
            <person name="Larrondo L.F."/>
            <person name="Lindquist E."/>
            <person name="Ling A."/>
            <person name="Lombard V."/>
            <person name="Lucas S."/>
            <person name="Lundell T."/>
            <person name="Martin R."/>
            <person name="McLaughlin D.J."/>
            <person name="Morgenstern I."/>
            <person name="Morin E."/>
            <person name="Murat C."/>
            <person name="Nagy L.G."/>
            <person name="Nolan M."/>
            <person name="Ohm R.A."/>
            <person name="Patyshakuliyeva A."/>
            <person name="Rokas A."/>
            <person name="Ruiz-Duenas F.J."/>
            <person name="Sabat G."/>
            <person name="Salamov A."/>
            <person name="Samejima M."/>
            <person name="Schmutz J."/>
            <person name="Slot J.C."/>
            <person name="St John F."/>
            <person name="Stenlid J."/>
            <person name="Sun H."/>
            <person name="Sun S."/>
            <person name="Syed K."/>
            <person name="Tsang A."/>
            <person name="Wiebenga A."/>
            <person name="Young D."/>
            <person name="Pisabarro A."/>
            <person name="Eastwood D.C."/>
            <person name="Martin F."/>
            <person name="Cullen D."/>
            <person name="Grigoriev I.V."/>
            <person name="Hibbett D.S."/>
        </authorList>
    </citation>
    <scope>NUCLEOTIDE SEQUENCE [LARGE SCALE GENOMIC DNA]</scope>
    <source>
        <strain evidence="2">TFB10046</strain>
    </source>
</reference>
<sequence>MLRVSGASYLYEKALALWDARWPNESHPALHASIRDMPLSRCLDFCLPETASMDAPDGASAVVPLVRFYLMHSPPKETGVQVGLPERRLFSALTWSPPSDKIIKIEPVYTGFPTKPRQPSSVGVIDPTLSSPERLQMPRVHVPGARMHKASPLAAAARQRRKRRTTALRGVCGMTISLYSDSGFAPAVKEPSTALPLYAAPVSDTVRVKPKPSSPALLHAPRLPVVKKDRWRLQMVLLLLLSGPFPSGSPSQYKAAVYEAQDRLGFKRRLARLHHHASVIAAVAHPRRPSAAHSFCMNDPNGDLTENLALLLDAQWGAFGSAFCKAYWSSCPEQFA</sequence>
<gene>
    <name evidence="1" type="ORF">AURDEDRAFT_178586</name>
</gene>